<dbReference type="AlphaFoldDB" id="A0A0A1GZM4"/>
<dbReference type="NCBIfam" id="TIGR01549">
    <property type="entry name" value="HAD-SF-IA-v1"/>
    <property type="match status" value="1"/>
</dbReference>
<dbReference type="HOGENOM" id="CLU_045011_19_3_9"/>
<dbReference type="InterPro" id="IPR041492">
    <property type="entry name" value="HAD_2"/>
</dbReference>
<accession>A0A0A1GZM4</accession>
<dbReference type="InterPro" id="IPR023198">
    <property type="entry name" value="PGP-like_dom2"/>
</dbReference>
<reference evidence="1 2" key="1">
    <citation type="submission" date="2014-11" db="EMBL/GenBank/DDBJ databases">
        <title>Complete genome sequence and analysis of Lactobacillus hokkaidonensis LOOC260T.</title>
        <authorList>
            <person name="Tanizawa Y."/>
            <person name="Tohno M."/>
            <person name="Kaminuma E."/>
            <person name="Nakamura Y."/>
            <person name="Arita M."/>
        </authorList>
    </citation>
    <scope>NUCLEOTIDE SEQUENCE [LARGE SCALE GENOMIC DNA]</scope>
    <source>
        <strain evidence="1 2">LOOC260</strain>
    </source>
</reference>
<dbReference type="InterPro" id="IPR006439">
    <property type="entry name" value="HAD-SF_hydro_IA"/>
</dbReference>
<dbReference type="GO" id="GO:0006281">
    <property type="term" value="P:DNA repair"/>
    <property type="evidence" value="ECO:0007669"/>
    <property type="project" value="TreeGrafter"/>
</dbReference>
<dbReference type="Pfam" id="PF13419">
    <property type="entry name" value="HAD_2"/>
    <property type="match status" value="1"/>
</dbReference>
<dbReference type="EMBL" id="AP014680">
    <property type="protein sequence ID" value="BAP86453.1"/>
    <property type="molecule type" value="Genomic_DNA"/>
</dbReference>
<dbReference type="Proteomes" id="UP000031620">
    <property type="component" value="Chromosome"/>
</dbReference>
<dbReference type="PANTHER" id="PTHR43434">
    <property type="entry name" value="PHOSPHOGLYCOLATE PHOSPHATASE"/>
    <property type="match status" value="1"/>
</dbReference>
<organism evidence="1 2">
    <name type="scientific">Paucilactobacillus hokkaidonensis JCM 18461</name>
    <dbReference type="NCBI Taxonomy" id="1291742"/>
    <lineage>
        <taxon>Bacteria</taxon>
        <taxon>Bacillati</taxon>
        <taxon>Bacillota</taxon>
        <taxon>Bacilli</taxon>
        <taxon>Lactobacillales</taxon>
        <taxon>Lactobacillaceae</taxon>
        <taxon>Paucilactobacillus</taxon>
    </lineage>
</organism>
<dbReference type="PANTHER" id="PTHR43434:SF26">
    <property type="entry name" value="PYROPHOSPHATASE PPAX"/>
    <property type="match status" value="1"/>
</dbReference>
<gene>
    <name evidence="1" type="ORF">LOOC260_119470</name>
</gene>
<dbReference type="InterPro" id="IPR036412">
    <property type="entry name" value="HAD-like_sf"/>
</dbReference>
<dbReference type="KEGG" id="lho:LOOC260_119470"/>
<dbReference type="Gene3D" id="1.10.150.240">
    <property type="entry name" value="Putative phosphatase, domain 2"/>
    <property type="match status" value="1"/>
</dbReference>
<dbReference type="Gene3D" id="3.40.50.1000">
    <property type="entry name" value="HAD superfamily/HAD-like"/>
    <property type="match status" value="1"/>
</dbReference>
<dbReference type="InterPro" id="IPR050155">
    <property type="entry name" value="HAD-like_hydrolase_sf"/>
</dbReference>
<dbReference type="SFLD" id="SFLDS00003">
    <property type="entry name" value="Haloacid_Dehalogenase"/>
    <property type="match status" value="1"/>
</dbReference>
<sequence>MKNFIFDVDGTLIDTIGMYIPALQTTLAKHGYERKYTDLTKLFGITALDALRDAGVKSDEIQPIFKEWFTLAYQNDDKVSVFDGIEEILSQLYAIPDIKLVIATSKTEDEFVNEFLPKFSIANYFDAYVTAGDTKKHKPEPDPILAGLKKVNANPDESMYIGDTISDLTAAHAAGIKFGSALWGSAQPENLGKADFPLKQPRDLMKLV</sequence>
<evidence type="ECO:0000313" key="1">
    <source>
        <dbReference type="EMBL" id="BAP86453.1"/>
    </source>
</evidence>
<dbReference type="STRING" id="1291742.LOOC260_119470"/>
<dbReference type="SUPFAM" id="SSF56784">
    <property type="entry name" value="HAD-like"/>
    <property type="match status" value="1"/>
</dbReference>
<dbReference type="InterPro" id="IPR023214">
    <property type="entry name" value="HAD_sf"/>
</dbReference>
<evidence type="ECO:0000313" key="2">
    <source>
        <dbReference type="Proteomes" id="UP000031620"/>
    </source>
</evidence>
<keyword evidence="1" id="KW-0378">Hydrolase</keyword>
<dbReference type="GO" id="GO:0005829">
    <property type="term" value="C:cytosol"/>
    <property type="evidence" value="ECO:0007669"/>
    <property type="project" value="TreeGrafter"/>
</dbReference>
<dbReference type="SFLD" id="SFLDG01129">
    <property type="entry name" value="C1.5:_HAD__Beta-PGM__Phosphata"/>
    <property type="match status" value="1"/>
</dbReference>
<dbReference type="GO" id="GO:0008967">
    <property type="term" value="F:phosphoglycolate phosphatase activity"/>
    <property type="evidence" value="ECO:0007669"/>
    <property type="project" value="TreeGrafter"/>
</dbReference>
<name>A0A0A1GZM4_9LACO</name>
<dbReference type="RefSeq" id="WP_235808547.1">
    <property type="nucleotide sequence ID" value="NZ_AP014680.1"/>
</dbReference>
<proteinExistence type="predicted"/>
<protein>
    <submittedName>
        <fullName evidence="1">HAD family hydrolase</fullName>
    </submittedName>
</protein>